<dbReference type="RefSeq" id="WP_165802780.1">
    <property type="nucleotide sequence ID" value="NZ_KQ758903.1"/>
</dbReference>
<dbReference type="EMBL" id="LFDV01000002">
    <property type="protein sequence ID" value="KTB47519.1"/>
    <property type="molecule type" value="Genomic_DNA"/>
</dbReference>
<proteinExistence type="predicted"/>
<evidence type="ECO:0000313" key="3">
    <source>
        <dbReference type="Proteomes" id="UP000053947"/>
    </source>
</evidence>
<dbReference type="AlphaFoldDB" id="A0A0W0GG58"/>
<gene>
    <name evidence="2" type="ORF">DEALK_03640</name>
</gene>
<evidence type="ECO:0000313" key="2">
    <source>
        <dbReference type="EMBL" id="KTB47519.1"/>
    </source>
</evidence>
<evidence type="ECO:0000256" key="1">
    <source>
        <dbReference type="SAM" id="MobiDB-lite"/>
    </source>
</evidence>
<name>A0A0W0GG58_9CHLR</name>
<sequence length="53" mass="6302">MANNEEIDCGTRQERREMRRTAKRSKMTHHGKSIALIYRQSVERRAGEKKSNR</sequence>
<reference evidence="2 3" key="1">
    <citation type="submission" date="2015-06" db="EMBL/GenBank/DDBJ databases">
        <title>Genome sequence of the organohalide-respiring Dehalogenimonas alkenigignens type strain (IP3-3T).</title>
        <authorList>
            <person name="Key T.A."/>
            <person name="Richmond D.P."/>
            <person name="Bowman K.S."/>
            <person name="Cho Y.-J."/>
            <person name="Chun J."/>
            <person name="da Costa M.S."/>
            <person name="Rainey F.A."/>
            <person name="Moe W.M."/>
        </authorList>
    </citation>
    <scope>NUCLEOTIDE SEQUENCE [LARGE SCALE GENOMIC DNA]</scope>
    <source>
        <strain evidence="2 3">IP3-3</strain>
    </source>
</reference>
<protein>
    <submittedName>
        <fullName evidence="2">Uncharacterized protein</fullName>
    </submittedName>
</protein>
<feature type="region of interest" description="Disordered" evidence="1">
    <location>
        <begin position="1"/>
        <end position="33"/>
    </location>
</feature>
<organism evidence="2 3">
    <name type="scientific">Dehalogenimonas alkenigignens</name>
    <dbReference type="NCBI Taxonomy" id="1217799"/>
    <lineage>
        <taxon>Bacteria</taxon>
        <taxon>Bacillati</taxon>
        <taxon>Chloroflexota</taxon>
        <taxon>Dehalococcoidia</taxon>
        <taxon>Dehalococcoidales</taxon>
        <taxon>Dehalococcoidaceae</taxon>
        <taxon>Dehalogenimonas</taxon>
    </lineage>
</organism>
<dbReference type="Proteomes" id="UP000053947">
    <property type="component" value="Unassembled WGS sequence"/>
</dbReference>
<comment type="caution">
    <text evidence="2">The sequence shown here is derived from an EMBL/GenBank/DDBJ whole genome shotgun (WGS) entry which is preliminary data.</text>
</comment>
<accession>A0A0W0GG58</accession>
<feature type="compositionally biased region" description="Basic residues" evidence="1">
    <location>
        <begin position="21"/>
        <end position="32"/>
    </location>
</feature>
<keyword evidence="3" id="KW-1185">Reference proteome</keyword>
<feature type="compositionally biased region" description="Basic and acidic residues" evidence="1">
    <location>
        <begin position="9"/>
        <end position="20"/>
    </location>
</feature>